<dbReference type="InterPro" id="IPR052575">
    <property type="entry name" value="SSU_processome_comp_20"/>
</dbReference>
<protein>
    <submittedName>
        <fullName evidence="2">Uncharacterized protein</fullName>
    </submittedName>
</protein>
<accession>A0AA88GPN7</accession>
<keyword evidence="3" id="KW-1185">Reference proteome</keyword>
<dbReference type="GO" id="GO:0032040">
    <property type="term" value="C:small-subunit processome"/>
    <property type="evidence" value="ECO:0007669"/>
    <property type="project" value="TreeGrafter"/>
</dbReference>
<dbReference type="GO" id="GO:0030686">
    <property type="term" value="C:90S preribosome"/>
    <property type="evidence" value="ECO:0007669"/>
    <property type="project" value="TreeGrafter"/>
</dbReference>
<reference evidence="2 3" key="1">
    <citation type="journal article" date="2018" name="BMC Genomics">
        <title>The genome of Naegleria lovaniensis, the basis for a comparative approach to unravel pathogenicity factors of the human pathogenic amoeba N. fowleri.</title>
        <authorList>
            <person name="Liechti N."/>
            <person name="Schurch N."/>
            <person name="Bruggmann R."/>
            <person name="Wittwer M."/>
        </authorList>
    </citation>
    <scope>NUCLEOTIDE SEQUENCE [LARGE SCALE GENOMIC DNA]</scope>
    <source>
        <strain evidence="2 3">ATCC 30569</strain>
    </source>
</reference>
<feature type="compositionally biased region" description="Polar residues" evidence="1">
    <location>
        <begin position="13"/>
        <end position="41"/>
    </location>
</feature>
<sequence>MLHHQRRALASGVNKTNKQHTSPIAIASNNTNRQPTRLDTSSNHDEGLETSPEERINSRIKTILKKLPSKKEDNPIKFKSFYECIKDVKIISDVQYDTRRREDSKDESDTTTFLYDKMLEWDELNLTKHYIMFRTNVQSFVRTLPEMLHHKEKICDIFIHHLRIKDSLAFQPLLDLVTIFAKDLRQEFYPLLPRLFYPIVYNISSTNTELNALIFKSLAFLFKYLQKYILKDISLWFEKYSKILSHKKWYIRKFAAESFSFLINKLSDSELKEYVRKTFELLISKPSQNMYDGTSQMFFESMKGVLGNYHSKMPRLLPLLFRQLDWNEESNDTIKKQLSDIGNKFTLVEKCLILLRDYSKNKEVAKQVWDLLVKEFEYLIQVWRRTTMIHDQSALYVSLQIGHAFQLIRVFTTSVERCDEESILKVLKCVNHKELISEMPSQTAQALFSFITDIVDTMQRSDLIENSHNLLYNCFFVKDKQTVYTFYKKLMTCVGTEEESNTIVKEFLRFVNSDIEENMETTVSFLLNFIHTNLTDENTFLEYSQLSEKNSKFVSVIQQEVSKRLNHLMKMNQEQVNGYFSSPHEHSHALMTWGMLNVLSTYGKKSEQYSKQVYQLCLLFLNQFIPLIEWNTTRGGHATATTTATTMTALL</sequence>
<proteinExistence type="predicted"/>
<name>A0AA88GPN7_NAELO</name>
<evidence type="ECO:0000313" key="2">
    <source>
        <dbReference type="EMBL" id="KAG2381780.1"/>
    </source>
</evidence>
<dbReference type="EMBL" id="PYSW02000026">
    <property type="protein sequence ID" value="KAG2381780.1"/>
    <property type="molecule type" value="Genomic_DNA"/>
</dbReference>
<gene>
    <name evidence="2" type="ORF">C9374_006164</name>
</gene>
<feature type="region of interest" description="Disordered" evidence="1">
    <location>
        <begin position="1"/>
        <end position="53"/>
    </location>
</feature>
<dbReference type="GeneID" id="68098618"/>
<dbReference type="SUPFAM" id="SSF48371">
    <property type="entry name" value="ARM repeat"/>
    <property type="match status" value="1"/>
</dbReference>
<dbReference type="AlphaFoldDB" id="A0AA88GPN7"/>
<dbReference type="InterPro" id="IPR016024">
    <property type="entry name" value="ARM-type_fold"/>
</dbReference>
<organism evidence="2 3">
    <name type="scientific">Naegleria lovaniensis</name>
    <name type="common">Amoeba</name>
    <dbReference type="NCBI Taxonomy" id="51637"/>
    <lineage>
        <taxon>Eukaryota</taxon>
        <taxon>Discoba</taxon>
        <taxon>Heterolobosea</taxon>
        <taxon>Tetramitia</taxon>
        <taxon>Eutetramitia</taxon>
        <taxon>Vahlkampfiidae</taxon>
        <taxon>Naegleria</taxon>
    </lineage>
</organism>
<dbReference type="RefSeq" id="XP_044547459.1">
    <property type="nucleotide sequence ID" value="XM_044695994.1"/>
</dbReference>
<dbReference type="PANTHER" id="PTHR17695">
    <property type="entry name" value="SMALL SUBUNIT PROCESSOME COMPONENT 20 HOMOLOG"/>
    <property type="match status" value="1"/>
</dbReference>
<evidence type="ECO:0000256" key="1">
    <source>
        <dbReference type="SAM" id="MobiDB-lite"/>
    </source>
</evidence>
<dbReference type="PANTHER" id="PTHR17695:SF11">
    <property type="entry name" value="SMALL SUBUNIT PROCESSOME COMPONENT 20 HOMOLOG"/>
    <property type="match status" value="1"/>
</dbReference>
<feature type="compositionally biased region" description="Basic and acidic residues" evidence="1">
    <location>
        <begin position="42"/>
        <end position="53"/>
    </location>
</feature>
<evidence type="ECO:0000313" key="3">
    <source>
        <dbReference type="Proteomes" id="UP000816034"/>
    </source>
</evidence>
<comment type="caution">
    <text evidence="2">The sequence shown here is derived from an EMBL/GenBank/DDBJ whole genome shotgun (WGS) entry which is preliminary data.</text>
</comment>
<dbReference type="Proteomes" id="UP000816034">
    <property type="component" value="Unassembled WGS sequence"/>
</dbReference>